<dbReference type="AlphaFoldDB" id="A0A164RYE7"/>
<evidence type="ECO:0000259" key="1">
    <source>
        <dbReference type="PROSITE" id="PS50106"/>
    </source>
</evidence>
<organism evidence="2 3">
    <name type="scientific">Daphnia magna</name>
    <dbReference type="NCBI Taxonomy" id="35525"/>
    <lineage>
        <taxon>Eukaryota</taxon>
        <taxon>Metazoa</taxon>
        <taxon>Ecdysozoa</taxon>
        <taxon>Arthropoda</taxon>
        <taxon>Crustacea</taxon>
        <taxon>Branchiopoda</taxon>
        <taxon>Diplostraca</taxon>
        <taxon>Cladocera</taxon>
        <taxon>Anomopoda</taxon>
        <taxon>Daphniidae</taxon>
        <taxon>Daphnia</taxon>
    </lineage>
</organism>
<keyword evidence="3" id="KW-1185">Reference proteome</keyword>
<dbReference type="STRING" id="35525.A0A164RYE7"/>
<dbReference type="SUPFAM" id="SSF50156">
    <property type="entry name" value="PDZ domain-like"/>
    <property type="match status" value="1"/>
</dbReference>
<dbReference type="PROSITE" id="PS50106">
    <property type="entry name" value="PDZ"/>
    <property type="match status" value="1"/>
</dbReference>
<dbReference type="EMBL" id="LRGB01002121">
    <property type="protein sequence ID" value="KZS09059.1"/>
    <property type="molecule type" value="Genomic_DNA"/>
</dbReference>
<comment type="caution">
    <text evidence="2">The sequence shown here is derived from an EMBL/GenBank/DDBJ whole genome shotgun (WGS) entry which is preliminary data.</text>
</comment>
<dbReference type="InterPro" id="IPR036034">
    <property type="entry name" value="PDZ_sf"/>
</dbReference>
<protein>
    <submittedName>
        <fullName evidence="2">Putative Peripheral plasma membrane protein CASK</fullName>
    </submittedName>
</protein>
<evidence type="ECO:0000313" key="3">
    <source>
        <dbReference type="Proteomes" id="UP000076858"/>
    </source>
</evidence>
<evidence type="ECO:0000313" key="2">
    <source>
        <dbReference type="EMBL" id="KZS09059.1"/>
    </source>
</evidence>
<dbReference type="FunFam" id="2.30.42.10:FF:000016">
    <property type="entry name" value="peripheral plasma membrane protein CASK isoform X2"/>
    <property type="match status" value="1"/>
</dbReference>
<dbReference type="Gene3D" id="2.30.42.10">
    <property type="match status" value="1"/>
</dbReference>
<dbReference type="InterPro" id="IPR050716">
    <property type="entry name" value="MAGUK"/>
</dbReference>
<gene>
    <name evidence="2" type="ORF">APZ42_026822</name>
</gene>
<dbReference type="OrthoDB" id="336747at2759"/>
<dbReference type="SMART" id="SM00228">
    <property type="entry name" value="PDZ"/>
    <property type="match status" value="1"/>
</dbReference>
<reference evidence="2 3" key="1">
    <citation type="submission" date="2016-03" db="EMBL/GenBank/DDBJ databases">
        <title>EvidentialGene: Evidence-directed Construction of Genes on Genomes.</title>
        <authorList>
            <person name="Gilbert D.G."/>
            <person name="Choi J.-H."/>
            <person name="Mockaitis K."/>
            <person name="Colbourne J."/>
            <person name="Pfrender M."/>
        </authorList>
    </citation>
    <scope>NUCLEOTIDE SEQUENCE [LARGE SCALE GENOMIC DNA]</scope>
    <source>
        <strain evidence="2 3">Xinb3</strain>
        <tissue evidence="2">Complete organism</tissue>
    </source>
</reference>
<accession>A0A164RYE7</accession>
<dbReference type="CDD" id="cd10831">
    <property type="entry name" value="PDZ_CASK-like"/>
    <property type="match status" value="1"/>
</dbReference>
<sequence>MSSGISTMASCSEALLQAHDVIGYEFYGEDSEGARVTPPPLLPPVYLSHSSIAGSTSMGGLYGSHALDGLARPDSSLGGVTGGTANGDVQPLEHVTRVRLVQFQKNTDEPMGITLKVTEDGRCIVARIMHGGMIHRQATLHVGDEIREINSMPVANKSVDALQKILREARGSVTFKIVPSYRSAPPPCEVRQHPSRFIHTYARPSDLYPFLKHIRSLSSSSAASVD</sequence>
<proteinExistence type="predicted"/>
<dbReference type="Proteomes" id="UP000076858">
    <property type="component" value="Unassembled WGS sequence"/>
</dbReference>
<name>A0A164RYE7_9CRUS</name>
<dbReference type="Pfam" id="PF00595">
    <property type="entry name" value="PDZ"/>
    <property type="match status" value="1"/>
</dbReference>
<feature type="domain" description="PDZ" evidence="1">
    <location>
        <begin position="100"/>
        <end position="181"/>
    </location>
</feature>
<dbReference type="PANTHER" id="PTHR23122">
    <property type="entry name" value="MEMBRANE-ASSOCIATED GUANYLATE KINASE MAGUK"/>
    <property type="match status" value="1"/>
</dbReference>
<dbReference type="InterPro" id="IPR001478">
    <property type="entry name" value="PDZ"/>
</dbReference>